<dbReference type="PANTHER" id="PTHR10668">
    <property type="entry name" value="PHYTOENE DEHYDROGENASE"/>
    <property type="match status" value="1"/>
</dbReference>
<keyword evidence="1" id="KW-0560">Oxidoreductase</keyword>
<dbReference type="InterPro" id="IPR036188">
    <property type="entry name" value="FAD/NAD-bd_sf"/>
</dbReference>
<dbReference type="Gene3D" id="3.50.50.60">
    <property type="entry name" value="FAD/NAD(P)-binding domain"/>
    <property type="match status" value="2"/>
</dbReference>
<evidence type="ECO:0000313" key="1">
    <source>
        <dbReference type="EMBL" id="SLN59283.1"/>
    </source>
</evidence>
<accession>A0A1Y5T9X7</accession>
<protein>
    <submittedName>
        <fullName evidence="1">All-trans-zeta-carotene desaturase</fullName>
        <ecNumber evidence="1">1.3.99.26</ecNumber>
    </submittedName>
</protein>
<dbReference type="RefSeq" id="WP_085850164.1">
    <property type="nucleotide sequence ID" value="NZ_FNZV01000011.1"/>
</dbReference>
<organism evidence="1 2">
    <name type="scientific">Pacificibacter marinus</name>
    <dbReference type="NCBI Taxonomy" id="658057"/>
    <lineage>
        <taxon>Bacteria</taxon>
        <taxon>Pseudomonadati</taxon>
        <taxon>Pseudomonadota</taxon>
        <taxon>Alphaproteobacteria</taxon>
        <taxon>Rhodobacterales</taxon>
        <taxon>Roseobacteraceae</taxon>
        <taxon>Pacificibacter</taxon>
    </lineage>
</organism>
<dbReference type="EMBL" id="FWFW01000011">
    <property type="protein sequence ID" value="SLN59283.1"/>
    <property type="molecule type" value="Genomic_DNA"/>
</dbReference>
<dbReference type="Pfam" id="PF13450">
    <property type="entry name" value="NAD_binding_8"/>
    <property type="match status" value="1"/>
</dbReference>
<dbReference type="Proteomes" id="UP000193307">
    <property type="component" value="Unassembled WGS sequence"/>
</dbReference>
<reference evidence="1 2" key="1">
    <citation type="submission" date="2017-03" db="EMBL/GenBank/DDBJ databases">
        <authorList>
            <person name="Afonso C.L."/>
            <person name="Miller P.J."/>
            <person name="Scott M.A."/>
            <person name="Spackman E."/>
            <person name="Goraichik I."/>
            <person name="Dimitrov K.M."/>
            <person name="Suarez D.L."/>
            <person name="Swayne D.E."/>
        </authorList>
    </citation>
    <scope>NUCLEOTIDE SEQUENCE [LARGE SCALE GENOMIC DNA]</scope>
    <source>
        <strain evidence="1 2">CECT 7971</strain>
    </source>
</reference>
<dbReference type="OrthoDB" id="9774675at2"/>
<keyword evidence="2" id="KW-1185">Reference proteome</keyword>
<dbReference type="SUPFAM" id="SSF51905">
    <property type="entry name" value="FAD/NAD(P)-binding domain"/>
    <property type="match status" value="1"/>
</dbReference>
<dbReference type="STRING" id="658057.SAMN04488032_111105"/>
<dbReference type="PANTHER" id="PTHR10668:SF105">
    <property type="entry name" value="DEHYDROGENASE-RELATED"/>
    <property type="match status" value="1"/>
</dbReference>
<evidence type="ECO:0000313" key="2">
    <source>
        <dbReference type="Proteomes" id="UP000193307"/>
    </source>
</evidence>
<dbReference type="GO" id="GO:0016491">
    <property type="term" value="F:oxidoreductase activity"/>
    <property type="evidence" value="ECO:0007669"/>
    <property type="project" value="UniProtKB-KW"/>
</dbReference>
<gene>
    <name evidence="1" type="primary">carC</name>
    <name evidence="1" type="ORF">PAM7971_03062</name>
</gene>
<proteinExistence type="predicted"/>
<dbReference type="AlphaFoldDB" id="A0A1Y5T9X7"/>
<name>A0A1Y5T9X7_9RHOB</name>
<sequence>MSAPIVIIGAGINGLVAAADLAARGKKVHIFERGPTPGGAVRTEELTIAGFRHDVAAMNLSMFAGSAFMAKHGAELAKHGVEFVPITRPFAQAMEPGDHLGVTTDLDETLSTFASETDKATWRALMDDFPTRAGVVGGLLGTPMRRWPLVKFLWKNWRALGTSKSIEIAQFLMTSPRDWLDATFEDPRLRTALSTWGMHLDFAPDIAGGAIFPYLEAMGGQAMGMVIGKGGADTVTRALVSMIKSNGGTITCNAEVDEILHQNGTATGVRVGKKEIQASTILAGLAPKHLMRLIGGASGHVGFDRGLNTFKHAPGTMMIHLALDAPVPWKATALKDFAYVHIGRTIDTAARTYTQAIAGLLPDTPLLVVGQPTVFDPSRAPEGKHTLWVQVRMVPADIKGDSTGQIIDKTWEDAKEPMAERVFDLIEEQAPGFRQTILAQTLVSPLDLESGNPNLVGGDQICGSHHLTQNFIFRPVRGFADGHTPLDGLHMIGAACWPGAGTGAGSGFFASQLIK</sequence>
<dbReference type="EC" id="1.3.99.26" evidence="1"/>